<protein>
    <submittedName>
        <fullName evidence="1">Uncharacterized protein</fullName>
    </submittedName>
</protein>
<dbReference type="AlphaFoldDB" id="A0A6I4STJ2"/>
<proteinExistence type="predicted"/>
<accession>A0A6I4STJ2</accession>
<reference evidence="1 2" key="1">
    <citation type="submission" date="2019-12" db="EMBL/GenBank/DDBJ databases">
        <title>Genomic-based taxomic classification of the family Erythrobacteraceae.</title>
        <authorList>
            <person name="Xu L."/>
        </authorList>
    </citation>
    <scope>NUCLEOTIDE SEQUENCE [LARGE SCALE GENOMIC DNA]</scope>
    <source>
        <strain evidence="1 2">MCCC 1K01500</strain>
    </source>
</reference>
<sequence length="104" mass="11574">MESAVFVERSDGAGRTVEASQRFSRGERVVTVLRWQAPRGSYTVTSAVPARLQFERASFDSLQVSTDGGRTWRNIADVQPEAVTHLRWRVGNGSGRMSYSAIVR</sequence>
<organism evidence="1 2">
    <name type="scientific">Croceibacterium salegens</name>
    <dbReference type="NCBI Taxonomy" id="1737568"/>
    <lineage>
        <taxon>Bacteria</taxon>
        <taxon>Pseudomonadati</taxon>
        <taxon>Pseudomonadota</taxon>
        <taxon>Alphaproteobacteria</taxon>
        <taxon>Sphingomonadales</taxon>
        <taxon>Erythrobacteraceae</taxon>
        <taxon>Croceibacterium</taxon>
    </lineage>
</organism>
<dbReference type="EMBL" id="WTYM01000030">
    <property type="protein sequence ID" value="MXO58698.1"/>
    <property type="molecule type" value="Genomic_DNA"/>
</dbReference>
<dbReference type="Proteomes" id="UP000433652">
    <property type="component" value="Unassembled WGS sequence"/>
</dbReference>
<evidence type="ECO:0000313" key="2">
    <source>
        <dbReference type="Proteomes" id="UP000433652"/>
    </source>
</evidence>
<keyword evidence="2" id="KW-1185">Reference proteome</keyword>
<evidence type="ECO:0000313" key="1">
    <source>
        <dbReference type="EMBL" id="MXO58698.1"/>
    </source>
</evidence>
<gene>
    <name evidence="1" type="ORF">GRI89_03970</name>
</gene>
<dbReference type="RefSeq" id="WP_159792419.1">
    <property type="nucleotide sequence ID" value="NZ_WTYM01000030.1"/>
</dbReference>
<dbReference type="OrthoDB" id="7428387at2"/>
<comment type="caution">
    <text evidence="1">The sequence shown here is derived from an EMBL/GenBank/DDBJ whole genome shotgun (WGS) entry which is preliminary data.</text>
</comment>
<name>A0A6I4STJ2_9SPHN</name>